<evidence type="ECO:0000313" key="2">
    <source>
        <dbReference type="Proteomes" id="UP000283745"/>
    </source>
</evidence>
<dbReference type="InterPro" id="IPR014198">
    <property type="entry name" value="Spore_III_AB"/>
</dbReference>
<dbReference type="RefSeq" id="WP_118039180.1">
    <property type="nucleotide sequence ID" value="NZ_CABJFK010000004.1"/>
</dbReference>
<name>A0A414J7X6_9FIRM</name>
<dbReference type="AlphaFoldDB" id="A0A414J7X6"/>
<organism evidence="1 2">
    <name type="scientific">Blautia obeum</name>
    <dbReference type="NCBI Taxonomy" id="40520"/>
    <lineage>
        <taxon>Bacteria</taxon>
        <taxon>Bacillati</taxon>
        <taxon>Bacillota</taxon>
        <taxon>Clostridia</taxon>
        <taxon>Lachnospirales</taxon>
        <taxon>Lachnospiraceae</taxon>
        <taxon>Blautia</taxon>
    </lineage>
</organism>
<dbReference type="PROSITE" id="PS51257">
    <property type="entry name" value="PROKAR_LIPOPROTEIN"/>
    <property type="match status" value="1"/>
</dbReference>
<proteinExistence type="predicted"/>
<accession>A0A414J7X6</accession>
<gene>
    <name evidence="1" type="ORF">DW740_06590</name>
</gene>
<dbReference type="Pfam" id="PF09548">
    <property type="entry name" value="Spore_III_AB"/>
    <property type="match status" value="1"/>
</dbReference>
<comment type="caution">
    <text evidence="1">The sequence shown here is derived from an EMBL/GenBank/DDBJ whole genome shotgun (WGS) entry which is preliminary data.</text>
</comment>
<dbReference type="PIRSF" id="PIRSF021435">
    <property type="entry name" value="SpoIIIAB"/>
    <property type="match status" value="1"/>
</dbReference>
<protein>
    <submittedName>
        <fullName evidence="1">Uncharacterized protein</fullName>
    </submittedName>
</protein>
<evidence type="ECO:0000313" key="1">
    <source>
        <dbReference type="EMBL" id="RHE40551.1"/>
    </source>
</evidence>
<sequence>MLRAIGAFLVFLASAGMGCQESRKLSEHIQALEEFLQVIICLKGEIRYGGSSLPDAFRETAMHCSEGYAAFLKAVSEKMENRQVEDPGRIIQQCAKKYLKENALSAEEQERIAQLGERLGYLDREMQLRQLSLYEDEFERMIQKAKEAAPAKKKLYHSLGVLGGAMLAILFW</sequence>
<dbReference type="Proteomes" id="UP000283745">
    <property type="component" value="Unassembled WGS sequence"/>
</dbReference>
<dbReference type="EMBL" id="QSKF01000004">
    <property type="protein sequence ID" value="RHE40551.1"/>
    <property type="molecule type" value="Genomic_DNA"/>
</dbReference>
<reference evidence="1 2" key="1">
    <citation type="submission" date="2018-08" db="EMBL/GenBank/DDBJ databases">
        <title>A genome reference for cultivated species of the human gut microbiota.</title>
        <authorList>
            <person name="Zou Y."/>
            <person name="Xue W."/>
            <person name="Luo G."/>
        </authorList>
    </citation>
    <scope>NUCLEOTIDE SEQUENCE [LARGE SCALE GENOMIC DNA]</scope>
    <source>
        <strain evidence="1 2">AM28-23</strain>
    </source>
</reference>